<evidence type="ECO:0000313" key="1">
    <source>
        <dbReference type="EMBL" id="KAH7970717.1"/>
    </source>
</evidence>
<evidence type="ECO:0000313" key="2">
    <source>
        <dbReference type="Proteomes" id="UP000821865"/>
    </source>
</evidence>
<dbReference type="EMBL" id="CM023480">
    <property type="protein sequence ID" value="KAH7970717.1"/>
    <property type="molecule type" value="Genomic_DNA"/>
</dbReference>
<keyword evidence="2" id="KW-1185">Reference proteome</keyword>
<gene>
    <name evidence="1" type="ORF">HPB49_014578</name>
</gene>
<comment type="caution">
    <text evidence="1">The sequence shown here is derived from an EMBL/GenBank/DDBJ whole genome shotgun (WGS) entry which is preliminary data.</text>
</comment>
<accession>A0ACB8DJ27</accession>
<proteinExistence type="predicted"/>
<name>A0ACB8DJ27_DERSI</name>
<reference evidence="1" key="1">
    <citation type="submission" date="2020-05" db="EMBL/GenBank/DDBJ databases">
        <title>Large-scale comparative analyses of tick genomes elucidate their genetic diversity and vector capacities.</title>
        <authorList>
            <person name="Jia N."/>
            <person name="Wang J."/>
            <person name="Shi W."/>
            <person name="Du L."/>
            <person name="Sun Y."/>
            <person name="Zhan W."/>
            <person name="Jiang J."/>
            <person name="Wang Q."/>
            <person name="Zhang B."/>
            <person name="Ji P."/>
            <person name="Sakyi L.B."/>
            <person name="Cui X."/>
            <person name="Yuan T."/>
            <person name="Jiang B."/>
            <person name="Yang W."/>
            <person name="Lam T.T.-Y."/>
            <person name="Chang Q."/>
            <person name="Ding S."/>
            <person name="Wang X."/>
            <person name="Zhu J."/>
            <person name="Ruan X."/>
            <person name="Zhao L."/>
            <person name="Wei J."/>
            <person name="Que T."/>
            <person name="Du C."/>
            <person name="Cheng J."/>
            <person name="Dai P."/>
            <person name="Han X."/>
            <person name="Huang E."/>
            <person name="Gao Y."/>
            <person name="Liu J."/>
            <person name="Shao H."/>
            <person name="Ye R."/>
            <person name="Li L."/>
            <person name="Wei W."/>
            <person name="Wang X."/>
            <person name="Wang C."/>
            <person name="Yang T."/>
            <person name="Huo Q."/>
            <person name="Li W."/>
            <person name="Guo W."/>
            <person name="Chen H."/>
            <person name="Zhou L."/>
            <person name="Ni X."/>
            <person name="Tian J."/>
            <person name="Zhou Y."/>
            <person name="Sheng Y."/>
            <person name="Liu T."/>
            <person name="Pan Y."/>
            <person name="Xia L."/>
            <person name="Li J."/>
            <person name="Zhao F."/>
            <person name="Cao W."/>
        </authorList>
    </citation>
    <scope>NUCLEOTIDE SEQUENCE</scope>
    <source>
        <strain evidence="1">Dsil-2018</strain>
    </source>
</reference>
<sequence>MLQTKSQFHFDTALSPRCTRGKQRVPATCSRGRCLSRVTRQKDLGLNYNTIEDVRERTKPKKCTSLDTYLTEVPNFLRTILGDRDALERVAYEAGLDQAGERVLYSEMRIPPQLLAASSTVLPLDGSPASAVSGRDVVDAALAGLRRAEREADIKLRLILTCLRGTPEWAPEVLDLCREYKDRGVVGIDVCGVVALRAEDGSAAPSPSITYGEEITHPLIVQTFERAASWGVHRTAHAGEAGPPATVLRAMRELHAERIGHGYRAVLDGGHAYRQALSAGVHFECCLTSSILTGAVDLSAQEHPVLRLRRDGASFSISVDDPAITHTRLEDEYRLALMLGLGPGDLLQCNRSAISACFLPADEKWELRQKFDKLTNAETADA</sequence>
<dbReference type="Proteomes" id="UP000821865">
    <property type="component" value="Chromosome 11"/>
</dbReference>
<protein>
    <submittedName>
        <fullName evidence="1">Uncharacterized protein</fullName>
    </submittedName>
</protein>
<organism evidence="1 2">
    <name type="scientific">Dermacentor silvarum</name>
    <name type="common">Tick</name>
    <dbReference type="NCBI Taxonomy" id="543639"/>
    <lineage>
        <taxon>Eukaryota</taxon>
        <taxon>Metazoa</taxon>
        <taxon>Ecdysozoa</taxon>
        <taxon>Arthropoda</taxon>
        <taxon>Chelicerata</taxon>
        <taxon>Arachnida</taxon>
        <taxon>Acari</taxon>
        <taxon>Parasitiformes</taxon>
        <taxon>Ixodida</taxon>
        <taxon>Ixodoidea</taxon>
        <taxon>Ixodidae</taxon>
        <taxon>Rhipicephalinae</taxon>
        <taxon>Dermacentor</taxon>
    </lineage>
</organism>